<protein>
    <submittedName>
        <fullName evidence="2">Crp/Fnr family transcriptional regulator</fullName>
    </submittedName>
</protein>
<name>A0A9D2EAW3_9BACE</name>
<dbReference type="Gene3D" id="2.60.120.10">
    <property type="entry name" value="Jelly Rolls"/>
    <property type="match status" value="1"/>
</dbReference>
<dbReference type="CDD" id="cd00038">
    <property type="entry name" value="CAP_ED"/>
    <property type="match status" value="1"/>
</dbReference>
<organism evidence="2 3">
    <name type="scientific">Candidatus Bacteroides merdigallinarum</name>
    <dbReference type="NCBI Taxonomy" id="2838473"/>
    <lineage>
        <taxon>Bacteria</taxon>
        <taxon>Pseudomonadati</taxon>
        <taxon>Bacteroidota</taxon>
        <taxon>Bacteroidia</taxon>
        <taxon>Bacteroidales</taxon>
        <taxon>Bacteroidaceae</taxon>
        <taxon>Bacteroides</taxon>
    </lineage>
</organism>
<evidence type="ECO:0000313" key="2">
    <source>
        <dbReference type="EMBL" id="HIZ33931.1"/>
    </source>
</evidence>
<evidence type="ECO:0000313" key="3">
    <source>
        <dbReference type="Proteomes" id="UP000824028"/>
    </source>
</evidence>
<dbReference type="InterPro" id="IPR018490">
    <property type="entry name" value="cNMP-bd_dom_sf"/>
</dbReference>
<dbReference type="Proteomes" id="UP000824028">
    <property type="component" value="Unassembled WGS sequence"/>
</dbReference>
<dbReference type="PROSITE" id="PS50042">
    <property type="entry name" value="CNMP_BINDING_3"/>
    <property type="match status" value="1"/>
</dbReference>
<sequence>MNNFNPYIKHIDTDALKELCIRHGQLSIFRKGEYLIREGDAYPYFGFVKVGVFKYVSVNKTENRLYNTGFVFPDEFVADYPACIYGMRSETNVQALTRSEVYVCPSERLTVLYGQQPDIARINAEQLFLQTYSRYLDLYRLTPEERYLQLLRRCPDILQSVPLKEIASYLMITPTHMSRIRRKQSFG</sequence>
<proteinExistence type="predicted"/>
<reference evidence="2" key="1">
    <citation type="journal article" date="2021" name="PeerJ">
        <title>Extensive microbial diversity within the chicken gut microbiome revealed by metagenomics and culture.</title>
        <authorList>
            <person name="Gilroy R."/>
            <person name="Ravi A."/>
            <person name="Getino M."/>
            <person name="Pursley I."/>
            <person name="Horton D.L."/>
            <person name="Alikhan N.F."/>
            <person name="Baker D."/>
            <person name="Gharbi K."/>
            <person name="Hall N."/>
            <person name="Watson M."/>
            <person name="Adriaenssens E.M."/>
            <person name="Foster-Nyarko E."/>
            <person name="Jarju S."/>
            <person name="Secka A."/>
            <person name="Antonio M."/>
            <person name="Oren A."/>
            <person name="Chaudhuri R.R."/>
            <person name="La Ragione R."/>
            <person name="Hildebrand F."/>
            <person name="Pallen M.J."/>
        </authorList>
    </citation>
    <scope>NUCLEOTIDE SEQUENCE</scope>
    <source>
        <strain evidence="2">ChiHjej9B8-1298</strain>
    </source>
</reference>
<dbReference type="AlphaFoldDB" id="A0A9D2EAW3"/>
<feature type="domain" description="Cyclic nucleotide-binding" evidence="1">
    <location>
        <begin position="7"/>
        <end position="130"/>
    </location>
</feature>
<reference evidence="2" key="2">
    <citation type="submission" date="2021-04" db="EMBL/GenBank/DDBJ databases">
        <authorList>
            <person name="Gilroy R."/>
        </authorList>
    </citation>
    <scope>NUCLEOTIDE SEQUENCE</scope>
    <source>
        <strain evidence="2">ChiHjej9B8-1298</strain>
    </source>
</reference>
<gene>
    <name evidence="2" type="ORF">H9814_10430</name>
</gene>
<dbReference type="InterPro" id="IPR014710">
    <property type="entry name" value="RmlC-like_jellyroll"/>
</dbReference>
<dbReference type="InterPro" id="IPR000595">
    <property type="entry name" value="cNMP-bd_dom"/>
</dbReference>
<comment type="caution">
    <text evidence="2">The sequence shown here is derived from an EMBL/GenBank/DDBJ whole genome shotgun (WGS) entry which is preliminary data.</text>
</comment>
<dbReference type="EMBL" id="DXBX01000083">
    <property type="protein sequence ID" value="HIZ33931.1"/>
    <property type="molecule type" value="Genomic_DNA"/>
</dbReference>
<dbReference type="SUPFAM" id="SSF51206">
    <property type="entry name" value="cAMP-binding domain-like"/>
    <property type="match status" value="1"/>
</dbReference>
<accession>A0A9D2EAW3</accession>
<dbReference type="Pfam" id="PF00027">
    <property type="entry name" value="cNMP_binding"/>
    <property type="match status" value="1"/>
</dbReference>
<evidence type="ECO:0000259" key="1">
    <source>
        <dbReference type="PROSITE" id="PS50042"/>
    </source>
</evidence>